<proteinExistence type="predicted"/>
<dbReference type="EMBL" id="LT837803">
    <property type="protein sequence ID" value="SMB21112.1"/>
    <property type="molecule type" value="Genomic_DNA"/>
</dbReference>
<feature type="region of interest" description="Disordered" evidence="1">
    <location>
        <begin position="97"/>
        <end position="122"/>
    </location>
</feature>
<feature type="compositionally biased region" description="Polar residues" evidence="1">
    <location>
        <begin position="111"/>
        <end position="122"/>
    </location>
</feature>
<evidence type="ECO:0000313" key="3">
    <source>
        <dbReference type="Proteomes" id="UP000242886"/>
    </source>
</evidence>
<name>A0A7Z7HQC1_9PROT</name>
<reference evidence="2" key="1">
    <citation type="submission" date="2017-03" db="EMBL/GenBank/DDBJ databases">
        <authorList>
            <consortium name="AG Boll"/>
        </authorList>
    </citation>
    <scope>NUCLEOTIDE SEQUENCE [LARGE SCALE GENOMIC DNA]</scope>
    <source>
        <strain evidence="2">Chol</strain>
    </source>
</reference>
<gene>
    <name evidence="2" type="ORF">SDENCHOL_10120</name>
</gene>
<protein>
    <submittedName>
        <fullName evidence="2">Uncharacterized protein</fullName>
    </submittedName>
</protein>
<organism evidence="2 3">
    <name type="scientific">Sterolibacterium denitrificans</name>
    <dbReference type="NCBI Taxonomy" id="157592"/>
    <lineage>
        <taxon>Bacteria</taxon>
        <taxon>Pseudomonadati</taxon>
        <taxon>Pseudomonadota</taxon>
        <taxon>Betaproteobacteria</taxon>
        <taxon>Nitrosomonadales</taxon>
        <taxon>Sterolibacteriaceae</taxon>
        <taxon>Sterolibacterium</taxon>
    </lineage>
</organism>
<dbReference type="AlphaFoldDB" id="A0A7Z7HQC1"/>
<evidence type="ECO:0000256" key="1">
    <source>
        <dbReference type="SAM" id="MobiDB-lite"/>
    </source>
</evidence>
<keyword evidence="3" id="KW-1185">Reference proteome</keyword>
<sequence>MPLDSHPRGNDEADMFQPIWCLAFQPPRVEQHPIPLCLAEFRRRRAGLSGFVCLSAASLETGRSAAAKLGKPEGPRHWGRFFASFLVATRKEVARRGESRLQRTVRKQPDNAKSLTQAKPDL</sequence>
<evidence type="ECO:0000313" key="2">
    <source>
        <dbReference type="EMBL" id="SMB21112.1"/>
    </source>
</evidence>
<dbReference type="Proteomes" id="UP000242886">
    <property type="component" value="Chromosome SDENCHOL"/>
</dbReference>
<accession>A0A7Z7HQC1</accession>